<evidence type="ECO:0000313" key="2">
    <source>
        <dbReference type="EMBL" id="SMD45859.1"/>
    </source>
</evidence>
<dbReference type="RefSeq" id="WP_084122826.1">
    <property type="nucleotide sequence ID" value="NZ_LT838813.1"/>
</dbReference>
<dbReference type="STRING" id="758820.SAMN00777080_4530"/>
<gene>
    <name evidence="2" type="ORF">SAMN00777080_4530</name>
</gene>
<keyword evidence="3" id="KW-1185">Reference proteome</keyword>
<dbReference type="AlphaFoldDB" id="A0A1W2HAD8"/>
<name>A0A1W2HAD8_9BACT</name>
<proteinExistence type="predicted"/>
<evidence type="ECO:0000256" key="1">
    <source>
        <dbReference type="SAM" id="MobiDB-lite"/>
    </source>
</evidence>
<evidence type="ECO:0000313" key="3">
    <source>
        <dbReference type="Proteomes" id="UP000192333"/>
    </source>
</evidence>
<evidence type="ECO:0008006" key="4">
    <source>
        <dbReference type="Google" id="ProtNLM"/>
    </source>
</evidence>
<dbReference type="SUPFAM" id="SSF53137">
    <property type="entry name" value="Translational machinery components"/>
    <property type="match status" value="1"/>
</dbReference>
<organism evidence="2 3">
    <name type="scientific">Aquiflexum balticum DSM 16537</name>
    <dbReference type="NCBI Taxonomy" id="758820"/>
    <lineage>
        <taxon>Bacteria</taxon>
        <taxon>Pseudomonadati</taxon>
        <taxon>Bacteroidota</taxon>
        <taxon>Cytophagia</taxon>
        <taxon>Cytophagales</taxon>
        <taxon>Cyclobacteriaceae</taxon>
        <taxon>Aquiflexum</taxon>
    </lineage>
</organism>
<feature type="region of interest" description="Disordered" evidence="1">
    <location>
        <begin position="49"/>
        <end position="71"/>
    </location>
</feature>
<accession>A0A1W2HAD8</accession>
<sequence>MSDNSYKQVGVWIDHAKAHLVGYKKGKVEVIETIESPYESIKRTEGEVNDMTRFSPNPEHTSNNEHKKNNITQNEHNEYFKLMEAKLHAFDDIFLFGPGTAKEKMRNRLRENKSFNGKWFAVQSSDKMTDNQLLAFVREFYDNATP</sequence>
<reference evidence="3" key="1">
    <citation type="submission" date="2017-04" db="EMBL/GenBank/DDBJ databases">
        <authorList>
            <person name="Varghese N."/>
            <person name="Submissions S."/>
        </authorList>
    </citation>
    <scope>NUCLEOTIDE SEQUENCE [LARGE SCALE GENOMIC DNA]</scope>
    <source>
        <strain evidence="3">DSM 16537</strain>
    </source>
</reference>
<protein>
    <recommendedName>
        <fullName evidence="4">Protein required for attachment to host cells</fullName>
    </recommendedName>
</protein>
<feature type="compositionally biased region" description="Polar residues" evidence="1">
    <location>
        <begin position="52"/>
        <end position="61"/>
    </location>
</feature>
<dbReference type="EMBL" id="LT838813">
    <property type="protein sequence ID" value="SMD45859.1"/>
    <property type="molecule type" value="Genomic_DNA"/>
</dbReference>
<dbReference type="OrthoDB" id="1122364at2"/>
<dbReference type="Proteomes" id="UP000192333">
    <property type="component" value="Chromosome I"/>
</dbReference>